<dbReference type="Proteomes" id="UP000230750">
    <property type="component" value="Unassembled WGS sequence"/>
</dbReference>
<organism evidence="1 2">
    <name type="scientific">Stichopus japonicus</name>
    <name type="common">Sea cucumber</name>
    <dbReference type="NCBI Taxonomy" id="307972"/>
    <lineage>
        <taxon>Eukaryota</taxon>
        <taxon>Metazoa</taxon>
        <taxon>Echinodermata</taxon>
        <taxon>Eleutherozoa</taxon>
        <taxon>Echinozoa</taxon>
        <taxon>Holothuroidea</taxon>
        <taxon>Aspidochirotacea</taxon>
        <taxon>Aspidochirotida</taxon>
        <taxon>Stichopodidae</taxon>
        <taxon>Apostichopus</taxon>
    </lineage>
</organism>
<dbReference type="Gene3D" id="1.10.30.10">
    <property type="entry name" value="High mobility group box domain"/>
    <property type="match status" value="1"/>
</dbReference>
<dbReference type="SUPFAM" id="SSF47095">
    <property type="entry name" value="HMG-box"/>
    <property type="match status" value="1"/>
</dbReference>
<name>A0A2G8LN35_STIJA</name>
<accession>A0A2G8LN35</accession>
<comment type="caution">
    <text evidence="1">The sequence shown here is derived from an EMBL/GenBank/DDBJ whole genome shotgun (WGS) entry which is preliminary data.</text>
</comment>
<dbReference type="EMBL" id="MRZV01000027">
    <property type="protein sequence ID" value="PIK61673.1"/>
    <property type="molecule type" value="Genomic_DNA"/>
</dbReference>
<proteinExistence type="predicted"/>
<dbReference type="InterPro" id="IPR036910">
    <property type="entry name" value="HMG_box_dom_sf"/>
</dbReference>
<evidence type="ECO:0008006" key="3">
    <source>
        <dbReference type="Google" id="ProtNLM"/>
    </source>
</evidence>
<dbReference type="CDD" id="cd00084">
    <property type="entry name" value="HMG-box_SF"/>
    <property type="match status" value="1"/>
</dbReference>
<gene>
    <name evidence="1" type="ORF">BSL78_01377</name>
</gene>
<keyword evidence="2" id="KW-1185">Reference proteome</keyword>
<protein>
    <recommendedName>
        <fullName evidence="3">HMG box domain-containing protein</fullName>
    </recommendedName>
</protein>
<feature type="non-terminal residue" evidence="1">
    <location>
        <position position="1"/>
    </location>
</feature>
<evidence type="ECO:0000313" key="2">
    <source>
        <dbReference type="Proteomes" id="UP000230750"/>
    </source>
</evidence>
<evidence type="ECO:0000313" key="1">
    <source>
        <dbReference type="EMBL" id="PIK61673.1"/>
    </source>
</evidence>
<reference evidence="1 2" key="1">
    <citation type="journal article" date="2017" name="PLoS Biol.">
        <title>The sea cucumber genome provides insights into morphological evolution and visceral regeneration.</title>
        <authorList>
            <person name="Zhang X."/>
            <person name="Sun L."/>
            <person name="Yuan J."/>
            <person name="Sun Y."/>
            <person name="Gao Y."/>
            <person name="Zhang L."/>
            <person name="Li S."/>
            <person name="Dai H."/>
            <person name="Hamel J.F."/>
            <person name="Liu C."/>
            <person name="Yu Y."/>
            <person name="Liu S."/>
            <person name="Lin W."/>
            <person name="Guo K."/>
            <person name="Jin S."/>
            <person name="Xu P."/>
            <person name="Storey K.B."/>
            <person name="Huan P."/>
            <person name="Zhang T."/>
            <person name="Zhou Y."/>
            <person name="Zhang J."/>
            <person name="Lin C."/>
            <person name="Li X."/>
            <person name="Xing L."/>
            <person name="Huo D."/>
            <person name="Sun M."/>
            <person name="Wang L."/>
            <person name="Mercier A."/>
            <person name="Li F."/>
            <person name="Yang H."/>
            <person name="Xiang J."/>
        </authorList>
    </citation>
    <scope>NUCLEOTIDE SEQUENCE [LARGE SCALE GENOMIC DNA]</scope>
    <source>
        <strain evidence="1">Shaxun</strain>
        <tissue evidence="1">Muscle</tissue>
    </source>
</reference>
<dbReference type="AlphaFoldDB" id="A0A2G8LN35"/>
<sequence>ELPVPSKRMRVEGPRSASGYNVFCKEISADEDMKALSPKERFKAFAERWASLEEEDREDFARRAAALELSEADKDKKWRANMKKMVQLINIQKALKPSTEGFFILSTGVAGEEQAGGTPGGKRFLQQTEVVEGFRSYILKVREDYLNVPVSTMFGHHLLLQYQRRYAKYETVASSMFGVTKTSLEKRFYGHMSTVNTMKTKTPLGDTIINVQP</sequence>